<dbReference type="RefSeq" id="WP_200388567.1">
    <property type="nucleotide sequence ID" value="NZ_NRSD01000015.1"/>
</dbReference>
<dbReference type="GO" id="GO:0016787">
    <property type="term" value="F:hydrolase activity"/>
    <property type="evidence" value="ECO:0007669"/>
    <property type="project" value="InterPro"/>
</dbReference>
<name>A0A9X0WJC1_9GAMM</name>
<reference evidence="1 2" key="1">
    <citation type="journal article" date="2020" name="Microorganisms">
        <title>Osmotic Adaptation and Compatible Solute Biosynthesis of Phototrophic Bacteria as Revealed from Genome Analyses.</title>
        <authorList>
            <person name="Imhoff J.F."/>
            <person name="Rahn T."/>
            <person name="Kunzel S."/>
            <person name="Keller A."/>
            <person name="Neulinger S.C."/>
        </authorList>
    </citation>
    <scope>NUCLEOTIDE SEQUENCE [LARGE SCALE GENOMIC DNA]</scope>
    <source>
        <strain evidence="1 2">DSM 21303</strain>
    </source>
</reference>
<dbReference type="Pfam" id="PF00702">
    <property type="entry name" value="Hydrolase"/>
    <property type="match status" value="1"/>
</dbReference>
<dbReference type="Proteomes" id="UP001138802">
    <property type="component" value="Unassembled WGS sequence"/>
</dbReference>
<evidence type="ECO:0000313" key="1">
    <source>
        <dbReference type="EMBL" id="MBK1645764.1"/>
    </source>
</evidence>
<dbReference type="CDD" id="cd07528">
    <property type="entry name" value="HAD_CbbY-like"/>
    <property type="match status" value="1"/>
</dbReference>
<dbReference type="PANTHER" id="PTHR42896:SF2">
    <property type="entry name" value="CBBY-LIKE PROTEIN"/>
    <property type="match status" value="1"/>
</dbReference>
<dbReference type="InterPro" id="IPR006439">
    <property type="entry name" value="HAD-SF_hydro_IA"/>
</dbReference>
<dbReference type="SFLD" id="SFLDG01135">
    <property type="entry name" value="C1.5.6:_HAD__Beta-PGM__Phospha"/>
    <property type="match status" value="1"/>
</dbReference>
<dbReference type="EMBL" id="NRSD01000015">
    <property type="protein sequence ID" value="MBK1645764.1"/>
    <property type="molecule type" value="Genomic_DNA"/>
</dbReference>
<dbReference type="SFLD" id="SFLDS00003">
    <property type="entry name" value="Haloacid_Dehalogenase"/>
    <property type="match status" value="1"/>
</dbReference>
<dbReference type="Gene3D" id="1.10.150.240">
    <property type="entry name" value="Putative phosphatase, domain 2"/>
    <property type="match status" value="1"/>
</dbReference>
<dbReference type="PANTHER" id="PTHR42896">
    <property type="entry name" value="XYLULOSE-1,5-BISPHOSPHATE (XUBP) PHOSPHATASE"/>
    <property type="match status" value="1"/>
</dbReference>
<comment type="caution">
    <text evidence="1">The sequence shown here is derived from an EMBL/GenBank/DDBJ whole genome shotgun (WGS) entry which is preliminary data.</text>
</comment>
<dbReference type="InterPro" id="IPR023214">
    <property type="entry name" value="HAD_sf"/>
</dbReference>
<dbReference type="InterPro" id="IPR044999">
    <property type="entry name" value="CbbY-like"/>
</dbReference>
<dbReference type="SUPFAM" id="SSF56784">
    <property type="entry name" value="HAD-like"/>
    <property type="match status" value="1"/>
</dbReference>
<dbReference type="PRINTS" id="PR00413">
    <property type="entry name" value="HADHALOGNASE"/>
</dbReference>
<keyword evidence="2" id="KW-1185">Reference proteome</keyword>
<protein>
    <submittedName>
        <fullName evidence="1">Phosphatase</fullName>
    </submittedName>
</protein>
<accession>A0A9X0WJC1</accession>
<dbReference type="NCBIfam" id="TIGR01509">
    <property type="entry name" value="HAD-SF-IA-v3"/>
    <property type="match status" value="1"/>
</dbReference>
<evidence type="ECO:0000313" key="2">
    <source>
        <dbReference type="Proteomes" id="UP001138802"/>
    </source>
</evidence>
<gene>
    <name evidence="1" type="ORF">CKO25_14105</name>
</gene>
<dbReference type="SFLD" id="SFLDF00035">
    <property type="entry name" value="phosphoglycolate_phosphatase"/>
    <property type="match status" value="1"/>
</dbReference>
<organism evidence="1 2">
    <name type="scientific">Thiocapsa imhoffii</name>
    <dbReference type="NCBI Taxonomy" id="382777"/>
    <lineage>
        <taxon>Bacteria</taxon>
        <taxon>Pseudomonadati</taxon>
        <taxon>Pseudomonadota</taxon>
        <taxon>Gammaproteobacteria</taxon>
        <taxon>Chromatiales</taxon>
        <taxon>Chromatiaceae</taxon>
        <taxon>Thiocapsa</taxon>
    </lineage>
</organism>
<proteinExistence type="predicted"/>
<dbReference type="SFLD" id="SFLDG01129">
    <property type="entry name" value="C1.5:_HAD__Beta-PGM__Phosphata"/>
    <property type="match status" value="1"/>
</dbReference>
<dbReference type="InterPro" id="IPR036412">
    <property type="entry name" value="HAD-like_sf"/>
</dbReference>
<sequence>MTSLLKALIFDVDGTLADTERDGHRPAFNAAFADAGLDWHWDVARYGQLLRVTGGKERIATFLAEEQIQLDPTVDRDRFIADLHRAKTRHYVALLEQGAIPLRPGVLRLLREARNAGVRLAIATTTTPENVRVLLEYAGEPRLGDWFEVIAAGDVVPHKKPAPDIFTLALSELGLDAADCLAVEDSDNGVRSAQAAGLRSILVTVNAYTQDQDFGAAPLIVNHLGDPGQPARALAGELGNRSLVDLTVLDRLHRAAWSSA</sequence>
<dbReference type="Gene3D" id="3.40.50.1000">
    <property type="entry name" value="HAD superfamily/HAD-like"/>
    <property type="match status" value="1"/>
</dbReference>
<dbReference type="InterPro" id="IPR023198">
    <property type="entry name" value="PGP-like_dom2"/>
</dbReference>
<dbReference type="AlphaFoldDB" id="A0A9X0WJC1"/>